<organism evidence="2 3">
    <name type="scientific">Tamaricihabitans halophyticus</name>
    <dbReference type="NCBI Taxonomy" id="1262583"/>
    <lineage>
        <taxon>Bacteria</taxon>
        <taxon>Bacillati</taxon>
        <taxon>Actinomycetota</taxon>
        <taxon>Actinomycetes</taxon>
        <taxon>Pseudonocardiales</taxon>
        <taxon>Pseudonocardiaceae</taxon>
        <taxon>Tamaricihabitans</taxon>
    </lineage>
</organism>
<reference evidence="2 3" key="1">
    <citation type="submission" date="2019-03" db="EMBL/GenBank/DDBJ databases">
        <title>Genomic Encyclopedia of Type Strains, Phase IV (KMG-IV): sequencing the most valuable type-strain genomes for metagenomic binning, comparative biology and taxonomic classification.</title>
        <authorList>
            <person name="Goeker M."/>
        </authorList>
    </citation>
    <scope>NUCLEOTIDE SEQUENCE [LARGE SCALE GENOMIC DNA]</scope>
    <source>
        <strain evidence="2 3">DSM 45765</strain>
    </source>
</reference>
<dbReference type="RefSeq" id="WP_132878077.1">
    <property type="nucleotide sequence ID" value="NZ_SLXQ01000007.1"/>
</dbReference>
<evidence type="ECO:0000256" key="1">
    <source>
        <dbReference type="SAM" id="SignalP"/>
    </source>
</evidence>
<dbReference type="EMBL" id="SLXQ01000007">
    <property type="protein sequence ID" value="TCP50840.1"/>
    <property type="molecule type" value="Genomic_DNA"/>
</dbReference>
<feature type="signal peptide" evidence="1">
    <location>
        <begin position="1"/>
        <end position="21"/>
    </location>
</feature>
<gene>
    <name evidence="2" type="ORF">EV191_107104</name>
</gene>
<dbReference type="Proteomes" id="UP000294911">
    <property type="component" value="Unassembled WGS sequence"/>
</dbReference>
<dbReference type="OrthoDB" id="3700944at2"/>
<feature type="chain" id="PRO_5038546087" evidence="1">
    <location>
        <begin position="22"/>
        <end position="172"/>
    </location>
</feature>
<dbReference type="InterPro" id="IPR024520">
    <property type="entry name" value="DUF3558"/>
</dbReference>
<proteinExistence type="predicted"/>
<keyword evidence="3" id="KW-1185">Reference proteome</keyword>
<evidence type="ECO:0000313" key="2">
    <source>
        <dbReference type="EMBL" id="TCP50840.1"/>
    </source>
</evidence>
<sequence length="172" mass="18199">MIKRALWAGVTVLGVAALSAACDSDRPQDITLDDVQACDLIPQADLATLQVTAKPSSVDVVEGADMEGNTCIYSPANSNVVSVSVVTNHGVDRWTDGSQKNATSTDVHPVDGFRTIRVTYFESGPHDPCTLYVDAANDQSLKISAGPNTDDEPRTCDLARQFGNAAMSALTQ</sequence>
<dbReference type="Pfam" id="PF12079">
    <property type="entry name" value="DUF3558"/>
    <property type="match status" value="1"/>
</dbReference>
<protein>
    <submittedName>
        <fullName evidence="2">Uncharacterized protein DUF3558</fullName>
    </submittedName>
</protein>
<evidence type="ECO:0000313" key="3">
    <source>
        <dbReference type="Proteomes" id="UP000294911"/>
    </source>
</evidence>
<name>A0A4R2QMQ1_9PSEU</name>
<keyword evidence="1" id="KW-0732">Signal</keyword>
<accession>A0A4R2QMQ1</accession>
<dbReference type="AlphaFoldDB" id="A0A4R2QMQ1"/>
<dbReference type="PROSITE" id="PS51257">
    <property type="entry name" value="PROKAR_LIPOPROTEIN"/>
    <property type="match status" value="1"/>
</dbReference>
<comment type="caution">
    <text evidence="2">The sequence shown here is derived from an EMBL/GenBank/DDBJ whole genome shotgun (WGS) entry which is preliminary data.</text>
</comment>